<proteinExistence type="predicted"/>
<dbReference type="PANTHER" id="PTHR11505">
    <property type="entry name" value="L1 TRANSPOSABLE ELEMENT-RELATED"/>
    <property type="match status" value="1"/>
</dbReference>
<dbReference type="InterPro" id="IPR042566">
    <property type="entry name" value="L1_C"/>
</dbReference>
<protein>
    <submittedName>
        <fullName evidence="1">Uncharacterized protein</fullName>
    </submittedName>
</protein>
<evidence type="ECO:0000313" key="1">
    <source>
        <dbReference type="EMBL" id="CAH2318361.1"/>
    </source>
</evidence>
<dbReference type="InterPro" id="IPR004244">
    <property type="entry name" value="Transposase_22"/>
</dbReference>
<dbReference type="Proteomes" id="UP001295444">
    <property type="component" value="Chromosome 10"/>
</dbReference>
<sequence length="145" mass="17257">MLLVDRMHRVPWPRHLPDTAPKDVLLRAHYYHIKEHILRASRNKVKPPEEYPMVKLFTDLSSATLRRRRDFALIAETLRSNGIRYCWGFPVKMLINREGKMISITSPEDGLSQMRWWGLENLPDEQAATQPKRLLLDWHKTPHRR</sequence>
<reference evidence="1" key="1">
    <citation type="submission" date="2022-03" db="EMBL/GenBank/DDBJ databases">
        <authorList>
            <person name="Alioto T."/>
            <person name="Alioto T."/>
            <person name="Gomez Garrido J."/>
        </authorList>
    </citation>
    <scope>NUCLEOTIDE SEQUENCE</scope>
</reference>
<accession>A0AAD1WQT8</accession>
<dbReference type="AlphaFoldDB" id="A0AAD1WQT8"/>
<dbReference type="Gene3D" id="3.30.250.20">
    <property type="entry name" value="L1 transposable element, C-terminal domain"/>
    <property type="match status" value="1"/>
</dbReference>
<evidence type="ECO:0000313" key="2">
    <source>
        <dbReference type="Proteomes" id="UP001295444"/>
    </source>
</evidence>
<keyword evidence="2" id="KW-1185">Reference proteome</keyword>
<dbReference type="EMBL" id="OW240921">
    <property type="protein sequence ID" value="CAH2318361.1"/>
    <property type="molecule type" value="Genomic_DNA"/>
</dbReference>
<gene>
    <name evidence="1" type="ORF">PECUL_23A019982</name>
</gene>
<organism evidence="1 2">
    <name type="scientific">Pelobates cultripes</name>
    <name type="common">Western spadefoot toad</name>
    <dbReference type="NCBI Taxonomy" id="61616"/>
    <lineage>
        <taxon>Eukaryota</taxon>
        <taxon>Metazoa</taxon>
        <taxon>Chordata</taxon>
        <taxon>Craniata</taxon>
        <taxon>Vertebrata</taxon>
        <taxon>Euteleostomi</taxon>
        <taxon>Amphibia</taxon>
        <taxon>Batrachia</taxon>
        <taxon>Anura</taxon>
        <taxon>Pelobatoidea</taxon>
        <taxon>Pelobatidae</taxon>
        <taxon>Pelobates</taxon>
    </lineage>
</organism>
<name>A0AAD1WQT8_PELCU</name>
<dbReference type="Gene3D" id="3.30.70.1820">
    <property type="entry name" value="L1 transposable element, RRM domain"/>
    <property type="match status" value="1"/>
</dbReference>